<dbReference type="GO" id="GO:0005524">
    <property type="term" value="F:ATP binding"/>
    <property type="evidence" value="ECO:0007669"/>
    <property type="project" value="UniProtKB-UniRule"/>
</dbReference>
<dbReference type="GO" id="GO:0004674">
    <property type="term" value="F:protein serine/threonine kinase activity"/>
    <property type="evidence" value="ECO:0007669"/>
    <property type="project" value="UniProtKB-KW"/>
</dbReference>
<keyword evidence="14" id="KW-0418">Kinase</keyword>
<keyword evidence="2" id="KW-0723">Serine/threonine-protein kinase</keyword>
<evidence type="ECO:0000256" key="4">
    <source>
        <dbReference type="ARBA" id="ARBA00022692"/>
    </source>
</evidence>
<feature type="non-terminal residue" evidence="14">
    <location>
        <position position="1"/>
    </location>
</feature>
<keyword evidence="4 12" id="KW-0812">Transmembrane</keyword>
<dbReference type="PROSITE" id="PS00107">
    <property type="entry name" value="PROTEIN_KINASE_ATP"/>
    <property type="match status" value="1"/>
</dbReference>
<keyword evidence="5" id="KW-0732">Signal</keyword>
<dbReference type="FunFam" id="3.30.200.20:FF:000178">
    <property type="entry name" value="serine/threonine-protein kinase PBS1-like"/>
    <property type="match status" value="1"/>
</dbReference>
<dbReference type="Pfam" id="PF07714">
    <property type="entry name" value="PK_Tyr_Ser-Thr"/>
    <property type="match status" value="1"/>
</dbReference>
<dbReference type="AlphaFoldDB" id="A0A371FJK8"/>
<keyword evidence="3" id="KW-0808">Transferase</keyword>
<evidence type="ECO:0000256" key="10">
    <source>
        <dbReference type="ARBA" id="ARBA00023180"/>
    </source>
</evidence>
<evidence type="ECO:0000313" key="15">
    <source>
        <dbReference type="Proteomes" id="UP000257109"/>
    </source>
</evidence>
<name>A0A371FJK8_MUCPR</name>
<gene>
    <name evidence="14" type="primary">LRK10</name>
    <name evidence="14" type="ORF">CR513_41285</name>
</gene>
<comment type="subcellular location">
    <subcellularLocation>
        <location evidence="1">Membrane</location>
        <topology evidence="1">Single-pass type I membrane protein</topology>
    </subcellularLocation>
</comment>
<proteinExistence type="predicted"/>
<protein>
    <submittedName>
        <fullName evidence="14">Rust resistance kinase Lr10</fullName>
    </submittedName>
</protein>
<evidence type="ECO:0000256" key="6">
    <source>
        <dbReference type="ARBA" id="ARBA00022741"/>
    </source>
</evidence>
<evidence type="ECO:0000256" key="1">
    <source>
        <dbReference type="ARBA" id="ARBA00004479"/>
    </source>
</evidence>
<comment type="caution">
    <text evidence="14">The sequence shown here is derived from an EMBL/GenBank/DDBJ whole genome shotgun (WGS) entry which is preliminary data.</text>
</comment>
<dbReference type="SUPFAM" id="SSF56112">
    <property type="entry name" value="Protein kinase-like (PK-like)"/>
    <property type="match status" value="1"/>
</dbReference>
<evidence type="ECO:0000256" key="2">
    <source>
        <dbReference type="ARBA" id="ARBA00022527"/>
    </source>
</evidence>
<organism evidence="14 15">
    <name type="scientific">Mucuna pruriens</name>
    <name type="common">Velvet bean</name>
    <name type="synonym">Dolichos pruriens</name>
    <dbReference type="NCBI Taxonomy" id="157652"/>
    <lineage>
        <taxon>Eukaryota</taxon>
        <taxon>Viridiplantae</taxon>
        <taxon>Streptophyta</taxon>
        <taxon>Embryophyta</taxon>
        <taxon>Tracheophyta</taxon>
        <taxon>Spermatophyta</taxon>
        <taxon>Magnoliopsida</taxon>
        <taxon>eudicotyledons</taxon>
        <taxon>Gunneridae</taxon>
        <taxon>Pentapetalae</taxon>
        <taxon>rosids</taxon>
        <taxon>fabids</taxon>
        <taxon>Fabales</taxon>
        <taxon>Fabaceae</taxon>
        <taxon>Papilionoideae</taxon>
        <taxon>50 kb inversion clade</taxon>
        <taxon>NPAAA clade</taxon>
        <taxon>indigoferoid/millettioid clade</taxon>
        <taxon>Phaseoleae</taxon>
        <taxon>Mucuna</taxon>
    </lineage>
</organism>
<dbReference type="GO" id="GO:0016020">
    <property type="term" value="C:membrane"/>
    <property type="evidence" value="ECO:0007669"/>
    <property type="project" value="UniProtKB-SubCell"/>
</dbReference>
<dbReference type="Proteomes" id="UP000257109">
    <property type="component" value="Unassembled WGS sequence"/>
</dbReference>
<feature type="binding site" evidence="11">
    <location>
        <position position="228"/>
    </location>
    <ligand>
        <name>ATP</name>
        <dbReference type="ChEBI" id="CHEBI:30616"/>
    </ligand>
</feature>
<accession>A0A371FJK8</accession>
<dbReference type="InterPro" id="IPR000719">
    <property type="entry name" value="Prot_kinase_dom"/>
</dbReference>
<keyword evidence="10" id="KW-0325">Glycoprotein</keyword>
<dbReference type="InterPro" id="IPR001245">
    <property type="entry name" value="Ser-Thr/Tyr_kinase_cat_dom"/>
</dbReference>
<evidence type="ECO:0000256" key="12">
    <source>
        <dbReference type="SAM" id="Phobius"/>
    </source>
</evidence>
<keyword evidence="9 12" id="KW-0472">Membrane</keyword>
<dbReference type="Gene3D" id="3.30.200.20">
    <property type="entry name" value="Phosphorylase Kinase, domain 1"/>
    <property type="match status" value="1"/>
</dbReference>
<dbReference type="EMBL" id="QJKJ01008867">
    <property type="protein sequence ID" value="RDX78441.1"/>
    <property type="molecule type" value="Genomic_DNA"/>
</dbReference>
<evidence type="ECO:0000256" key="3">
    <source>
        <dbReference type="ARBA" id="ARBA00022679"/>
    </source>
</evidence>
<evidence type="ECO:0000256" key="9">
    <source>
        <dbReference type="ARBA" id="ARBA00023136"/>
    </source>
</evidence>
<evidence type="ECO:0000256" key="8">
    <source>
        <dbReference type="ARBA" id="ARBA00022989"/>
    </source>
</evidence>
<keyword evidence="7 11" id="KW-0067">ATP-binding</keyword>
<evidence type="ECO:0000256" key="7">
    <source>
        <dbReference type="ARBA" id="ARBA00022840"/>
    </source>
</evidence>
<feature type="domain" description="Protein kinase" evidence="13">
    <location>
        <begin position="200"/>
        <end position="304"/>
    </location>
</feature>
<sequence length="304" mass="34116">MKLFVKTIDYKSGQIQIYDPANCLPIQLLKLGNASISPFQFWKPDYDDDDTNVSFFCWDSISDEVSESELISCTKVKNVVRQVVLFYELYDRTVLMEWSKPNCSQCEARGQNCKWQNGTNGETECSVCPTKGIPTSTIVLIAAGILGLILLLLLIIALVHVCRYYDMKGEDQGRIEKLLEDYRAMKPTRFTYADIKRITNGFNQSLGEGAHGAVFKGMLSREIIVAVKILNDTVGDGKDFINEVGTIGKIHHVNVVRLLGFCADGFHRALVYHFFPNGSLQQIALGIAKGIEDFHLGCDHRILH</sequence>
<evidence type="ECO:0000259" key="13">
    <source>
        <dbReference type="PROSITE" id="PS50011"/>
    </source>
</evidence>
<dbReference type="InterPro" id="IPR045874">
    <property type="entry name" value="LRK10/LRL21-25-like"/>
</dbReference>
<evidence type="ECO:0000313" key="14">
    <source>
        <dbReference type="EMBL" id="RDX78441.1"/>
    </source>
</evidence>
<dbReference type="PROSITE" id="PS50011">
    <property type="entry name" value="PROTEIN_KINASE_DOM"/>
    <property type="match status" value="1"/>
</dbReference>
<keyword evidence="8 12" id="KW-1133">Transmembrane helix</keyword>
<feature type="transmembrane region" description="Helical" evidence="12">
    <location>
        <begin position="138"/>
        <end position="159"/>
    </location>
</feature>
<reference evidence="14" key="1">
    <citation type="submission" date="2018-05" db="EMBL/GenBank/DDBJ databases">
        <title>Draft genome of Mucuna pruriens seed.</title>
        <authorList>
            <person name="Nnadi N.E."/>
            <person name="Vos R."/>
            <person name="Hasami M.H."/>
            <person name="Devisetty U.K."/>
            <person name="Aguiy J.C."/>
        </authorList>
    </citation>
    <scope>NUCLEOTIDE SEQUENCE [LARGE SCALE GENOMIC DNA]</scope>
    <source>
        <strain evidence="14">JCA_2017</strain>
    </source>
</reference>
<dbReference type="InterPro" id="IPR011009">
    <property type="entry name" value="Kinase-like_dom_sf"/>
</dbReference>
<keyword evidence="6 11" id="KW-0547">Nucleotide-binding</keyword>
<evidence type="ECO:0000256" key="5">
    <source>
        <dbReference type="ARBA" id="ARBA00022729"/>
    </source>
</evidence>
<keyword evidence="15" id="KW-1185">Reference proteome</keyword>
<dbReference type="OrthoDB" id="544400at2759"/>
<evidence type="ECO:0000256" key="11">
    <source>
        <dbReference type="PROSITE-ProRule" id="PRU10141"/>
    </source>
</evidence>
<dbReference type="PANTHER" id="PTHR27009">
    <property type="entry name" value="RUST RESISTANCE KINASE LR10-RELATED"/>
    <property type="match status" value="1"/>
</dbReference>
<dbReference type="InterPro" id="IPR017441">
    <property type="entry name" value="Protein_kinase_ATP_BS"/>
</dbReference>